<evidence type="ECO:0000313" key="2">
    <source>
        <dbReference type="EMBL" id="CAH2046613.1"/>
    </source>
</evidence>
<reference evidence="2 3" key="1">
    <citation type="submission" date="2022-03" db="EMBL/GenBank/DDBJ databases">
        <authorList>
            <person name="Nunn A."/>
            <person name="Chopra R."/>
            <person name="Nunn A."/>
            <person name="Contreras Garrido A."/>
        </authorList>
    </citation>
    <scope>NUCLEOTIDE SEQUENCE [LARGE SCALE GENOMIC DNA]</scope>
</reference>
<keyword evidence="3" id="KW-1185">Reference proteome</keyword>
<protein>
    <submittedName>
        <fullName evidence="2">Uncharacterized protein</fullName>
    </submittedName>
</protein>
<dbReference type="Proteomes" id="UP000836841">
    <property type="component" value="Chromosome 2"/>
</dbReference>
<evidence type="ECO:0000256" key="1">
    <source>
        <dbReference type="SAM" id="MobiDB-lite"/>
    </source>
</evidence>
<dbReference type="EMBL" id="OU466858">
    <property type="protein sequence ID" value="CAH2046613.1"/>
    <property type="molecule type" value="Genomic_DNA"/>
</dbReference>
<gene>
    <name evidence="2" type="ORF">TAV2_LOCUS5817</name>
</gene>
<accession>A0AAU9RTC9</accession>
<feature type="non-terminal residue" evidence="2">
    <location>
        <position position="377"/>
    </location>
</feature>
<feature type="non-terminal residue" evidence="2">
    <location>
        <position position="1"/>
    </location>
</feature>
<feature type="region of interest" description="Disordered" evidence="1">
    <location>
        <begin position="331"/>
        <end position="355"/>
    </location>
</feature>
<organism evidence="2 3">
    <name type="scientific">Thlaspi arvense</name>
    <name type="common">Field penny-cress</name>
    <dbReference type="NCBI Taxonomy" id="13288"/>
    <lineage>
        <taxon>Eukaryota</taxon>
        <taxon>Viridiplantae</taxon>
        <taxon>Streptophyta</taxon>
        <taxon>Embryophyta</taxon>
        <taxon>Tracheophyta</taxon>
        <taxon>Spermatophyta</taxon>
        <taxon>Magnoliopsida</taxon>
        <taxon>eudicotyledons</taxon>
        <taxon>Gunneridae</taxon>
        <taxon>Pentapetalae</taxon>
        <taxon>rosids</taxon>
        <taxon>malvids</taxon>
        <taxon>Brassicales</taxon>
        <taxon>Brassicaceae</taxon>
        <taxon>Thlaspideae</taxon>
        <taxon>Thlaspi</taxon>
    </lineage>
</organism>
<proteinExistence type="predicted"/>
<dbReference type="AlphaFoldDB" id="A0AAU9RTC9"/>
<evidence type="ECO:0000313" key="3">
    <source>
        <dbReference type="Proteomes" id="UP000836841"/>
    </source>
</evidence>
<sequence>NGDSKGDLDLPGTYDYQSEAIFGILWHAVFNCEDGGTIVILSRQRVRWWRFWIRYGSDGSISRCGEENFQGIEGFSGIMVLVAQGRIRDGLRRLLGRNVKMQFWVSFVLVHADWGSLGTVRRWMDSEQYHDRASGICRNRGTQDDSIEPDRQDTQTSYKLRHSTKWVFLDKGCIYGSMEGEWGDLGDPEIWGSNLTIERQKRKVSKGFYGFDKAGNWRNTGFSDIIKSTVRELVILVPVLEVTITPRLRITVPSFDNTELIRGYWRTLIGKCMNPTIQNINTLLIWKVEDRVAGADLSMGRFQFDFDEEEDILMEGAASYKGALQDKMGSPLSARDPQPTYALMQGKGKGKVSEYQEGRKGYNYGTRWGGDKAGGPR</sequence>
<name>A0AAU9RTC9_THLAR</name>